<evidence type="ECO:0000313" key="7">
    <source>
        <dbReference type="EMBL" id="WQQ27537.1"/>
    </source>
</evidence>
<dbReference type="EC" id="4.3.1.19" evidence="3"/>
<dbReference type="NCBIfam" id="TIGR01127">
    <property type="entry name" value="ilvA_1Cterm"/>
    <property type="match status" value="1"/>
</dbReference>
<dbReference type="InterPro" id="IPR001926">
    <property type="entry name" value="TrpB-like_PALP"/>
</dbReference>
<evidence type="ECO:0000256" key="4">
    <source>
        <dbReference type="ARBA" id="ARBA00022898"/>
    </source>
</evidence>
<protein>
    <recommendedName>
        <fullName evidence="3">threonine ammonia-lyase</fullName>
        <ecNumber evidence="3">4.3.1.19</ecNumber>
    </recommendedName>
</protein>
<dbReference type="Proteomes" id="UP001327225">
    <property type="component" value="Chromosome"/>
</dbReference>
<evidence type="ECO:0000313" key="8">
    <source>
        <dbReference type="Proteomes" id="UP001327225"/>
    </source>
</evidence>
<dbReference type="InterPro" id="IPR036052">
    <property type="entry name" value="TrpB-like_PALP_sf"/>
</dbReference>
<dbReference type="PANTHER" id="PTHR48078">
    <property type="entry name" value="THREONINE DEHYDRATASE, MITOCHONDRIAL-RELATED"/>
    <property type="match status" value="1"/>
</dbReference>
<dbReference type="InterPro" id="IPR050147">
    <property type="entry name" value="Ser/Thr_Dehydratase"/>
</dbReference>
<keyword evidence="4" id="KW-0663">Pyridoxal phosphate</keyword>
<reference evidence="8" key="1">
    <citation type="submission" date="2023-12" db="EMBL/GenBank/DDBJ databases">
        <title>Novel species in genus Nocardioides.</title>
        <authorList>
            <person name="Zhou H."/>
        </authorList>
    </citation>
    <scope>NUCLEOTIDE SEQUENCE [LARGE SCALE GENOMIC DNA]</scope>
    <source>
        <strain evidence="8">HM61</strain>
    </source>
</reference>
<evidence type="ECO:0000256" key="1">
    <source>
        <dbReference type="ARBA" id="ARBA00001933"/>
    </source>
</evidence>
<dbReference type="CDD" id="cd04886">
    <property type="entry name" value="ACT_ThrD-II-like"/>
    <property type="match status" value="1"/>
</dbReference>
<dbReference type="SUPFAM" id="SSF53686">
    <property type="entry name" value="Tryptophan synthase beta subunit-like PLP-dependent enzymes"/>
    <property type="match status" value="1"/>
</dbReference>
<dbReference type="RefSeq" id="WP_322456656.1">
    <property type="nucleotide sequence ID" value="NZ_CP141059.1"/>
</dbReference>
<comment type="similarity">
    <text evidence="2">Belongs to the serine/threonine dehydratase family.</text>
</comment>
<dbReference type="InterPro" id="IPR005789">
    <property type="entry name" value="Thr_deHydtase_catblc"/>
</dbReference>
<name>A0ABZ0ZTI8_9ACTN</name>
<dbReference type="GO" id="GO:0004794">
    <property type="term" value="F:threonine deaminase activity"/>
    <property type="evidence" value="ECO:0007669"/>
    <property type="project" value="UniProtKB-EC"/>
</dbReference>
<comment type="cofactor">
    <cofactor evidence="1">
        <name>pyridoxal 5'-phosphate</name>
        <dbReference type="ChEBI" id="CHEBI:597326"/>
    </cofactor>
</comment>
<dbReference type="InterPro" id="IPR002912">
    <property type="entry name" value="ACT_dom"/>
</dbReference>
<dbReference type="CDD" id="cd01562">
    <property type="entry name" value="Thr-dehyd"/>
    <property type="match status" value="1"/>
</dbReference>
<evidence type="ECO:0000256" key="2">
    <source>
        <dbReference type="ARBA" id="ARBA00010869"/>
    </source>
</evidence>
<organism evidence="7 8">
    <name type="scientific">Nocardioides bizhenqiangii</name>
    <dbReference type="NCBI Taxonomy" id="3095076"/>
    <lineage>
        <taxon>Bacteria</taxon>
        <taxon>Bacillati</taxon>
        <taxon>Actinomycetota</taxon>
        <taxon>Actinomycetes</taxon>
        <taxon>Propionibacteriales</taxon>
        <taxon>Nocardioidaceae</taxon>
        <taxon>Nocardioides</taxon>
    </lineage>
</organism>
<evidence type="ECO:0000256" key="5">
    <source>
        <dbReference type="ARBA" id="ARBA00023239"/>
    </source>
</evidence>
<keyword evidence="8" id="KW-1185">Reference proteome</keyword>
<gene>
    <name evidence="7" type="primary">ilvA</name>
    <name evidence="7" type="ORF">SHK19_04725</name>
</gene>
<keyword evidence="5 7" id="KW-0456">Lyase</keyword>
<dbReference type="PANTHER" id="PTHR48078:SF6">
    <property type="entry name" value="L-THREONINE DEHYDRATASE CATABOLIC TDCB"/>
    <property type="match status" value="1"/>
</dbReference>
<evidence type="ECO:0000256" key="3">
    <source>
        <dbReference type="ARBA" id="ARBA00012096"/>
    </source>
</evidence>
<feature type="domain" description="ACT" evidence="6">
    <location>
        <begin position="330"/>
        <end position="405"/>
    </location>
</feature>
<dbReference type="InterPro" id="IPR044561">
    <property type="entry name" value="ACT_ThrD-II-like"/>
</dbReference>
<dbReference type="Pfam" id="PF00291">
    <property type="entry name" value="PALP"/>
    <property type="match status" value="1"/>
</dbReference>
<proteinExistence type="inferred from homology"/>
<dbReference type="EMBL" id="CP141059">
    <property type="protein sequence ID" value="WQQ27537.1"/>
    <property type="molecule type" value="Genomic_DNA"/>
</dbReference>
<accession>A0ABZ0ZTI8</accession>
<dbReference type="Gene3D" id="3.40.50.1100">
    <property type="match status" value="2"/>
</dbReference>
<dbReference type="PROSITE" id="PS51671">
    <property type="entry name" value="ACT"/>
    <property type="match status" value="1"/>
</dbReference>
<evidence type="ECO:0000259" key="6">
    <source>
        <dbReference type="PROSITE" id="PS51671"/>
    </source>
</evidence>
<sequence>MPEPTVTLADIQAARPLVEAVAVRTPMLESRWLSGLTGVPVHLKCENLQRTGSFKVRGAAVRIARLSEEERARGVVAASAGNHAQGVALAAQRHGIAATVFMPDGAPIPKERATRGYGADVRFASGVLEDCLAAATEFAEQTGAALIHPFDHHDIVSGQGTLGLEIIEQVPDAATVVVPTGGGGLLGGVAIAVKALRPDVRLVGVQAAGAAAYPPSLAEGHPVRLSQMATMADGIAVGQPGELTFRLVREYVDDLLTVSEEALSRALVALVEREKLVVEPAGAAAAAALCEEPNRFTGPVVVVLSGGNVDPLLLGKVIRHGMAAARRYLNLQVTLADVPGGLARLLTQIGEAGANVIEVAHERISPSLLLDEVDVHLQLETRGEPHAEAVIARLREHGYTVLDRG</sequence>